<keyword evidence="1" id="KW-0863">Zinc-finger</keyword>
<reference evidence="3 4" key="1">
    <citation type="submission" date="2019-09" db="EMBL/GenBank/DDBJ databases">
        <title>A chromosome-level genome assembly of the Chinese tupelo Nyssa sinensis.</title>
        <authorList>
            <person name="Yang X."/>
            <person name="Kang M."/>
            <person name="Yang Y."/>
            <person name="Xiong H."/>
            <person name="Wang M."/>
            <person name="Zhang Z."/>
            <person name="Wang Z."/>
            <person name="Wu H."/>
            <person name="Ma T."/>
            <person name="Liu J."/>
            <person name="Xi Z."/>
        </authorList>
    </citation>
    <scope>NUCLEOTIDE SEQUENCE [LARGE SCALE GENOMIC DNA]</scope>
    <source>
        <strain evidence="3">J267</strain>
        <tissue evidence="3">Leaf</tissue>
    </source>
</reference>
<dbReference type="SUPFAM" id="SSF57850">
    <property type="entry name" value="RING/U-box"/>
    <property type="match status" value="1"/>
</dbReference>
<dbReference type="InterPro" id="IPR001841">
    <property type="entry name" value="Znf_RING"/>
</dbReference>
<dbReference type="Pfam" id="PF13639">
    <property type="entry name" value="zf-RING_2"/>
    <property type="match status" value="1"/>
</dbReference>
<dbReference type="PROSITE" id="PS50089">
    <property type="entry name" value="ZF_RING_2"/>
    <property type="match status" value="1"/>
</dbReference>
<evidence type="ECO:0000256" key="1">
    <source>
        <dbReference type="PROSITE-ProRule" id="PRU00175"/>
    </source>
</evidence>
<keyword evidence="4" id="KW-1185">Reference proteome</keyword>
<dbReference type="AlphaFoldDB" id="A0A5J5C7H3"/>
<organism evidence="3 4">
    <name type="scientific">Nyssa sinensis</name>
    <dbReference type="NCBI Taxonomy" id="561372"/>
    <lineage>
        <taxon>Eukaryota</taxon>
        <taxon>Viridiplantae</taxon>
        <taxon>Streptophyta</taxon>
        <taxon>Embryophyta</taxon>
        <taxon>Tracheophyta</taxon>
        <taxon>Spermatophyta</taxon>
        <taxon>Magnoliopsida</taxon>
        <taxon>eudicotyledons</taxon>
        <taxon>Gunneridae</taxon>
        <taxon>Pentapetalae</taxon>
        <taxon>asterids</taxon>
        <taxon>Cornales</taxon>
        <taxon>Nyssaceae</taxon>
        <taxon>Nyssa</taxon>
    </lineage>
</organism>
<dbReference type="GO" id="GO:0008270">
    <property type="term" value="F:zinc ion binding"/>
    <property type="evidence" value="ECO:0007669"/>
    <property type="project" value="UniProtKB-KW"/>
</dbReference>
<evidence type="ECO:0000259" key="2">
    <source>
        <dbReference type="PROSITE" id="PS50089"/>
    </source>
</evidence>
<keyword evidence="1" id="KW-0862">Zinc</keyword>
<evidence type="ECO:0000313" key="4">
    <source>
        <dbReference type="Proteomes" id="UP000325577"/>
    </source>
</evidence>
<dbReference type="InterPro" id="IPR013083">
    <property type="entry name" value="Znf_RING/FYVE/PHD"/>
</dbReference>
<feature type="domain" description="RING-type" evidence="2">
    <location>
        <begin position="115"/>
        <end position="155"/>
    </location>
</feature>
<name>A0A5J5C7H3_9ASTE</name>
<dbReference type="Gene3D" id="3.30.40.10">
    <property type="entry name" value="Zinc/RING finger domain, C3HC4 (zinc finger)"/>
    <property type="match status" value="1"/>
</dbReference>
<accession>A0A5J5C7H3</accession>
<keyword evidence="1" id="KW-0479">Metal-binding</keyword>
<evidence type="ECO:0000313" key="3">
    <source>
        <dbReference type="EMBL" id="KAA8549857.1"/>
    </source>
</evidence>
<dbReference type="OrthoDB" id="21204at2759"/>
<protein>
    <recommendedName>
        <fullName evidence="2">RING-type domain-containing protein</fullName>
    </recommendedName>
</protein>
<sequence>MEEFQIASSMAQVLNILQHSGEVSDDGYSSSTCDYRRRSSVKLGREELQLATLASTTAKLAMSRARATGRDFNSVMAETELAVSIQLARILAGSIDPLLEGLTKVVVKDDEEHICGVCQDEIRGGDEARAMVCRHKFHAYCIVKWLKQKKGAVACSIIVPCDQIWHECAASNTSSSIQAEEIFKSIIHLFSLIIFQLLECTTHFRKLYNPATAFSGHNESPFSASETDLDNPSSSATFSIRIRTSFPSFILAETREYP</sequence>
<dbReference type="Proteomes" id="UP000325577">
    <property type="component" value="Linkage Group LG0"/>
</dbReference>
<gene>
    <name evidence="3" type="ORF">F0562_001541</name>
</gene>
<dbReference type="EMBL" id="CM018031">
    <property type="protein sequence ID" value="KAA8549857.1"/>
    <property type="molecule type" value="Genomic_DNA"/>
</dbReference>
<proteinExistence type="predicted"/>